<gene>
    <name evidence="1" type="ORF">CLLU_33170</name>
</gene>
<evidence type="ECO:0008006" key="3">
    <source>
        <dbReference type="Google" id="ProtNLM"/>
    </source>
</evidence>
<keyword evidence="2" id="KW-1185">Reference proteome</keyword>
<dbReference type="EMBL" id="PVXP01000084">
    <property type="protein sequence ID" value="PRR80727.1"/>
    <property type="molecule type" value="Genomic_DNA"/>
</dbReference>
<dbReference type="OrthoDB" id="1911471at2"/>
<evidence type="ECO:0000313" key="1">
    <source>
        <dbReference type="EMBL" id="PRR80727.1"/>
    </source>
</evidence>
<accession>A0A2T0BAA0</accession>
<comment type="caution">
    <text evidence="1">The sequence shown here is derived from an EMBL/GenBank/DDBJ whole genome shotgun (WGS) entry which is preliminary data.</text>
</comment>
<dbReference type="Proteomes" id="UP000237798">
    <property type="component" value="Unassembled WGS sequence"/>
</dbReference>
<evidence type="ECO:0000313" key="2">
    <source>
        <dbReference type="Proteomes" id="UP000237798"/>
    </source>
</evidence>
<sequence>MSKIKVCKHTLNYRDLIRILKDNEIEFKTKDCLHKCSKCHEKVLVKKGDKYISAKNVENLIEKLSKV</sequence>
<dbReference type="AlphaFoldDB" id="A0A2T0BAA0"/>
<protein>
    <recommendedName>
        <fullName evidence="3">DUF1450 domain-containing protein</fullName>
    </recommendedName>
</protein>
<proteinExistence type="predicted"/>
<reference evidence="1 2" key="1">
    <citation type="submission" date="2018-03" db="EMBL/GenBank/DDBJ databases">
        <title>Genome sequence of Clostridium luticellarii DSM 29923.</title>
        <authorList>
            <person name="Poehlein A."/>
            <person name="Daniel R."/>
        </authorList>
    </citation>
    <scope>NUCLEOTIDE SEQUENCE [LARGE SCALE GENOMIC DNA]</scope>
    <source>
        <strain evidence="1 2">DSM 29923</strain>
    </source>
</reference>
<organism evidence="1 2">
    <name type="scientific">Clostridium luticellarii</name>
    <dbReference type="NCBI Taxonomy" id="1691940"/>
    <lineage>
        <taxon>Bacteria</taxon>
        <taxon>Bacillati</taxon>
        <taxon>Bacillota</taxon>
        <taxon>Clostridia</taxon>
        <taxon>Eubacteriales</taxon>
        <taxon>Clostridiaceae</taxon>
        <taxon>Clostridium</taxon>
    </lineage>
</organism>
<name>A0A2T0BAA0_9CLOT</name>
<dbReference type="RefSeq" id="WP_106010861.1">
    <property type="nucleotide sequence ID" value="NZ_JALCPJ010000017.1"/>
</dbReference>